<accession>A0A160N206</accession>
<feature type="transmembrane region" description="Helical" evidence="1">
    <location>
        <begin position="28"/>
        <end position="45"/>
    </location>
</feature>
<proteinExistence type="predicted"/>
<dbReference type="Proteomes" id="UP000077255">
    <property type="component" value="Chromosome"/>
</dbReference>
<keyword evidence="1" id="KW-0812">Transmembrane</keyword>
<name>A0A160N206_9GAMM</name>
<evidence type="ECO:0000313" key="2">
    <source>
        <dbReference type="EMBL" id="AND69896.1"/>
    </source>
</evidence>
<dbReference type="OrthoDB" id="9955592at2"/>
<evidence type="ECO:0000256" key="1">
    <source>
        <dbReference type="SAM" id="Phobius"/>
    </source>
</evidence>
<gene>
    <name evidence="2" type="ORF">ATSB10_24420</name>
</gene>
<dbReference type="RefSeq" id="WP_063673018.1">
    <property type="nucleotide sequence ID" value="NZ_CP014841.1"/>
</dbReference>
<keyword evidence="1" id="KW-0472">Membrane</keyword>
<sequence>MDYVEIALLLGGFVLLVLGYRRHHRGWLVAAALLLFLSGNLRPMVSGFVDGWNSVGGPVASATH</sequence>
<feature type="transmembrane region" description="Helical" evidence="1">
    <location>
        <begin position="6"/>
        <end position="21"/>
    </location>
</feature>
<keyword evidence="1" id="KW-1133">Transmembrane helix</keyword>
<protein>
    <submittedName>
        <fullName evidence="2">Uncharacterized protein</fullName>
    </submittedName>
</protein>
<dbReference type="EMBL" id="CP014841">
    <property type="protein sequence ID" value="AND69896.1"/>
    <property type="molecule type" value="Genomic_DNA"/>
</dbReference>
<organism evidence="2 3">
    <name type="scientific">Dyella thiooxydans</name>
    <dbReference type="NCBI Taxonomy" id="445710"/>
    <lineage>
        <taxon>Bacteria</taxon>
        <taxon>Pseudomonadati</taxon>
        <taxon>Pseudomonadota</taxon>
        <taxon>Gammaproteobacteria</taxon>
        <taxon>Lysobacterales</taxon>
        <taxon>Rhodanobacteraceae</taxon>
        <taxon>Dyella</taxon>
    </lineage>
</organism>
<keyword evidence="3" id="KW-1185">Reference proteome</keyword>
<dbReference type="PATRIC" id="fig|445710.3.peg.2436"/>
<dbReference type="KEGG" id="dtx:ATSB10_24420"/>
<dbReference type="STRING" id="445710.ATSB10_24420"/>
<evidence type="ECO:0000313" key="3">
    <source>
        <dbReference type="Proteomes" id="UP000077255"/>
    </source>
</evidence>
<dbReference type="AlphaFoldDB" id="A0A160N206"/>
<reference evidence="2 3" key="1">
    <citation type="submission" date="2016-02" db="EMBL/GenBank/DDBJ databases">
        <title>Complete genome sequencing and analysis of ATSB10, Dyella thiooxydans isolated from rhizosphere soil of sunflower (Helianthus annuus L.).</title>
        <authorList>
            <person name="Lee Y."/>
            <person name="Hwangbo K."/>
            <person name="Chung H."/>
            <person name="Yoo J."/>
            <person name="Kim K.Y."/>
            <person name="Sa T.M."/>
            <person name="Um Y."/>
            <person name="Madhaiyan M."/>
        </authorList>
    </citation>
    <scope>NUCLEOTIDE SEQUENCE [LARGE SCALE GENOMIC DNA]</scope>
    <source>
        <strain evidence="2 3">ATSB10</strain>
    </source>
</reference>